<dbReference type="Proteomes" id="UP001060215">
    <property type="component" value="Chromosome 5"/>
</dbReference>
<gene>
    <name evidence="1" type="ORF">LOK49_LG06G02932</name>
</gene>
<sequence>MSHGHRRRWRATVEEEDGGDKYPLHKPTNRPRYCSKSNTYYPLPPIQPLCTCKFLQEFQHHHLKNNGNPNDRQKQLALMYSLEDIPLLEFPSVEFVENLAKHESIEYQRVVDIRIHSKD</sequence>
<keyword evidence="2" id="KW-1185">Reference proteome</keyword>
<name>A0ACC0HJ77_9ERIC</name>
<evidence type="ECO:0000313" key="1">
    <source>
        <dbReference type="EMBL" id="KAI8012011.1"/>
    </source>
</evidence>
<evidence type="ECO:0000313" key="2">
    <source>
        <dbReference type="Proteomes" id="UP001060215"/>
    </source>
</evidence>
<organism evidence="1 2">
    <name type="scientific">Camellia lanceoleosa</name>
    <dbReference type="NCBI Taxonomy" id="1840588"/>
    <lineage>
        <taxon>Eukaryota</taxon>
        <taxon>Viridiplantae</taxon>
        <taxon>Streptophyta</taxon>
        <taxon>Embryophyta</taxon>
        <taxon>Tracheophyta</taxon>
        <taxon>Spermatophyta</taxon>
        <taxon>Magnoliopsida</taxon>
        <taxon>eudicotyledons</taxon>
        <taxon>Gunneridae</taxon>
        <taxon>Pentapetalae</taxon>
        <taxon>asterids</taxon>
        <taxon>Ericales</taxon>
        <taxon>Theaceae</taxon>
        <taxon>Camellia</taxon>
    </lineage>
</organism>
<protein>
    <submittedName>
        <fullName evidence="1">Uncharacterized protein</fullName>
    </submittedName>
</protein>
<proteinExistence type="predicted"/>
<dbReference type="EMBL" id="CM045762">
    <property type="protein sequence ID" value="KAI8012011.1"/>
    <property type="molecule type" value="Genomic_DNA"/>
</dbReference>
<accession>A0ACC0HJ77</accession>
<reference evidence="1 2" key="1">
    <citation type="journal article" date="2022" name="Plant J.">
        <title>Chromosome-level genome of Camellia lanceoleosa provides a valuable resource for understanding genome evolution and self-incompatibility.</title>
        <authorList>
            <person name="Gong W."/>
            <person name="Xiao S."/>
            <person name="Wang L."/>
            <person name="Liao Z."/>
            <person name="Chang Y."/>
            <person name="Mo W."/>
            <person name="Hu G."/>
            <person name="Li W."/>
            <person name="Zhao G."/>
            <person name="Zhu H."/>
            <person name="Hu X."/>
            <person name="Ji K."/>
            <person name="Xiang X."/>
            <person name="Song Q."/>
            <person name="Yuan D."/>
            <person name="Jin S."/>
            <person name="Zhang L."/>
        </authorList>
    </citation>
    <scope>NUCLEOTIDE SEQUENCE [LARGE SCALE GENOMIC DNA]</scope>
    <source>
        <strain evidence="1">SQ_2022a</strain>
    </source>
</reference>
<comment type="caution">
    <text evidence="1">The sequence shown here is derived from an EMBL/GenBank/DDBJ whole genome shotgun (WGS) entry which is preliminary data.</text>
</comment>